<name>A0A6M3M3A9_9ZZZZ</name>
<sequence length="103" mass="11866">MILKANIDGWGGYQYFECPKSIRTSILYPGKEEAERQMLVKEHIKKTSVDSEVWDFTDRVPFGQEVDKGVTEFWLCDGIKPVAVFAYSPNYILNNEGKTVERI</sequence>
<proteinExistence type="predicted"/>
<evidence type="ECO:0000313" key="1">
    <source>
        <dbReference type="EMBL" id="QJB02157.1"/>
    </source>
</evidence>
<protein>
    <submittedName>
        <fullName evidence="1">Uncharacterized protein</fullName>
    </submittedName>
</protein>
<gene>
    <name evidence="1" type="ORF">MM171B01436_0013</name>
</gene>
<dbReference type="EMBL" id="MT143762">
    <property type="protein sequence ID" value="QJB02157.1"/>
    <property type="molecule type" value="Genomic_DNA"/>
</dbReference>
<organism evidence="1">
    <name type="scientific">viral metagenome</name>
    <dbReference type="NCBI Taxonomy" id="1070528"/>
    <lineage>
        <taxon>unclassified sequences</taxon>
        <taxon>metagenomes</taxon>
        <taxon>organismal metagenomes</taxon>
    </lineage>
</organism>
<dbReference type="AlphaFoldDB" id="A0A6M3M3A9"/>
<accession>A0A6M3M3A9</accession>
<reference evidence="1" key="1">
    <citation type="submission" date="2020-03" db="EMBL/GenBank/DDBJ databases">
        <title>The deep terrestrial virosphere.</title>
        <authorList>
            <person name="Holmfeldt K."/>
            <person name="Nilsson E."/>
            <person name="Simone D."/>
            <person name="Lopez-Fernandez M."/>
            <person name="Wu X."/>
            <person name="de Brujin I."/>
            <person name="Lundin D."/>
            <person name="Andersson A."/>
            <person name="Bertilsson S."/>
            <person name="Dopson M."/>
        </authorList>
    </citation>
    <scope>NUCLEOTIDE SEQUENCE</scope>
    <source>
        <strain evidence="1">MM171B01436</strain>
    </source>
</reference>